<keyword evidence="7 16" id="KW-0863">Zinc-finger</keyword>
<keyword evidence="9" id="KW-0862">Zinc</keyword>
<evidence type="ECO:0000256" key="3">
    <source>
        <dbReference type="ARBA" id="ARBA00009409"/>
    </source>
</evidence>
<feature type="domain" description="FPG-type" evidence="17">
    <location>
        <begin position="244"/>
        <end position="276"/>
    </location>
</feature>
<sequence>MNGKALAVPELPEVHTITSDLKKTVLGFNIVSLNAQAGYKISGEPSLVKDSEIRDIRRVAKNILVETDEYTVLIHLAMTGRVLLLDKQEKGTNWVRAVFYLQKNAINKVMVFSDMRMFGKVAVLDKSEVEKLTQKYGPEPINTDLDTKTFLEVLKQKNTIIKNALLDQSIVAGLGNIYATEALFLSGIHPETPTKDIDYQSAEKLLTAARSVLNEGIEKRGSTLPDKMYVDIFGRPGKYQESFKIYMKSKCPTCFSEVQHIKIQGRGTYFCPECQQKKTGYNPSAQKELF</sequence>
<dbReference type="PROSITE" id="PS51068">
    <property type="entry name" value="FPG_CAT"/>
    <property type="match status" value="1"/>
</dbReference>
<evidence type="ECO:0000259" key="17">
    <source>
        <dbReference type="PROSITE" id="PS51066"/>
    </source>
</evidence>
<evidence type="ECO:0000313" key="20">
    <source>
        <dbReference type="Proteomes" id="UP000265540"/>
    </source>
</evidence>
<gene>
    <name evidence="19" type="ORF">C4561_03155</name>
</gene>
<dbReference type="SMART" id="SM00898">
    <property type="entry name" value="Fapy_DNA_glyco"/>
    <property type="match status" value="1"/>
</dbReference>
<keyword evidence="5" id="KW-0479">Metal-binding</keyword>
<evidence type="ECO:0000256" key="4">
    <source>
        <dbReference type="ARBA" id="ARBA00011245"/>
    </source>
</evidence>
<dbReference type="InterPro" id="IPR020629">
    <property type="entry name" value="FPG_Glyclase"/>
</dbReference>
<dbReference type="GO" id="GO:0003684">
    <property type="term" value="F:damaged DNA binding"/>
    <property type="evidence" value="ECO:0007669"/>
    <property type="project" value="InterPro"/>
</dbReference>
<evidence type="ECO:0000256" key="11">
    <source>
        <dbReference type="ARBA" id="ARBA00023204"/>
    </source>
</evidence>
<comment type="catalytic activity">
    <reaction evidence="15">
        <text>2'-deoxyribonucleotide-(2'-deoxyribose 5'-phosphate)-2'-deoxyribonucleotide-DNA = a 3'-end 2'-deoxyribonucleotide-(2,3-dehydro-2,3-deoxyribose 5'-phosphate)-DNA + a 5'-end 5'-phospho-2'-deoxyribonucleoside-DNA + H(+)</text>
        <dbReference type="Rhea" id="RHEA:66592"/>
        <dbReference type="Rhea" id="RHEA-COMP:13180"/>
        <dbReference type="Rhea" id="RHEA-COMP:16897"/>
        <dbReference type="Rhea" id="RHEA-COMP:17067"/>
        <dbReference type="ChEBI" id="CHEBI:15378"/>
        <dbReference type="ChEBI" id="CHEBI:136412"/>
        <dbReference type="ChEBI" id="CHEBI:157695"/>
        <dbReference type="ChEBI" id="CHEBI:167181"/>
        <dbReference type="EC" id="4.2.99.18"/>
    </reaction>
</comment>
<dbReference type="FunFam" id="1.10.8.50:FF:000003">
    <property type="entry name" value="Formamidopyrimidine-DNA glycosylase"/>
    <property type="match status" value="1"/>
</dbReference>
<dbReference type="GO" id="GO:0008270">
    <property type="term" value="F:zinc ion binding"/>
    <property type="evidence" value="ECO:0007669"/>
    <property type="project" value="UniProtKB-KW"/>
</dbReference>
<dbReference type="InterPro" id="IPR035937">
    <property type="entry name" value="FPG_N"/>
</dbReference>
<dbReference type="InterPro" id="IPR012319">
    <property type="entry name" value="FPG_cat"/>
</dbReference>
<name>A0A3A4ZKQ6_UNCKA</name>
<keyword evidence="11" id="KW-0234">DNA repair</keyword>
<accession>A0A3A4ZKQ6</accession>
<dbReference type="PROSITE" id="PS51066">
    <property type="entry name" value="ZF_FPG_2"/>
    <property type="match status" value="1"/>
</dbReference>
<comment type="cofactor">
    <cofactor evidence="2">
        <name>Zn(2+)</name>
        <dbReference type="ChEBI" id="CHEBI:29105"/>
    </cofactor>
</comment>
<evidence type="ECO:0000256" key="8">
    <source>
        <dbReference type="ARBA" id="ARBA00022801"/>
    </source>
</evidence>
<dbReference type="SUPFAM" id="SSF46946">
    <property type="entry name" value="S13-like H2TH domain"/>
    <property type="match status" value="1"/>
</dbReference>
<dbReference type="Gene3D" id="3.20.190.10">
    <property type="entry name" value="MutM-like, N-terminal"/>
    <property type="match status" value="1"/>
</dbReference>
<dbReference type="EMBL" id="QZJF01000016">
    <property type="protein sequence ID" value="RJR27136.1"/>
    <property type="molecule type" value="Genomic_DNA"/>
</dbReference>
<dbReference type="InterPro" id="IPR000214">
    <property type="entry name" value="Znf_DNA_glyclase/AP_lyase"/>
</dbReference>
<dbReference type="InterPro" id="IPR015886">
    <property type="entry name" value="H2TH_FPG"/>
</dbReference>
<evidence type="ECO:0000256" key="5">
    <source>
        <dbReference type="ARBA" id="ARBA00022723"/>
    </source>
</evidence>
<comment type="caution">
    <text evidence="19">The sequence shown here is derived from an EMBL/GenBank/DDBJ whole genome shotgun (WGS) entry which is preliminary data.</text>
</comment>
<dbReference type="Pfam" id="PF06831">
    <property type="entry name" value="H2TH"/>
    <property type="match status" value="1"/>
</dbReference>
<comment type="subunit">
    <text evidence="4">Monomer.</text>
</comment>
<evidence type="ECO:0000256" key="9">
    <source>
        <dbReference type="ARBA" id="ARBA00022833"/>
    </source>
</evidence>
<evidence type="ECO:0000256" key="6">
    <source>
        <dbReference type="ARBA" id="ARBA00022763"/>
    </source>
</evidence>
<dbReference type="NCBIfam" id="NF002211">
    <property type="entry name" value="PRK01103.1"/>
    <property type="match status" value="1"/>
</dbReference>
<evidence type="ECO:0000256" key="16">
    <source>
        <dbReference type="PROSITE-ProRule" id="PRU00391"/>
    </source>
</evidence>
<evidence type="ECO:0000256" key="13">
    <source>
        <dbReference type="ARBA" id="ARBA00023268"/>
    </source>
</evidence>
<keyword evidence="12 19" id="KW-0456">Lyase</keyword>
<evidence type="ECO:0000256" key="1">
    <source>
        <dbReference type="ARBA" id="ARBA00001668"/>
    </source>
</evidence>
<evidence type="ECO:0000313" key="19">
    <source>
        <dbReference type="EMBL" id="RJR27136.1"/>
    </source>
</evidence>
<dbReference type="Pfam" id="PF01149">
    <property type="entry name" value="Fapy_DNA_glyco"/>
    <property type="match status" value="1"/>
</dbReference>
<feature type="domain" description="Formamidopyrimidine-DNA glycosylase catalytic" evidence="18">
    <location>
        <begin position="9"/>
        <end position="119"/>
    </location>
</feature>
<dbReference type="PANTHER" id="PTHR22993">
    <property type="entry name" value="FORMAMIDOPYRIMIDINE-DNA GLYCOSYLASE"/>
    <property type="match status" value="1"/>
</dbReference>
<comment type="similarity">
    <text evidence="3">Belongs to the FPG family.</text>
</comment>
<dbReference type="Proteomes" id="UP000265540">
    <property type="component" value="Unassembled WGS sequence"/>
</dbReference>
<dbReference type="Gene3D" id="1.10.8.50">
    <property type="match status" value="1"/>
</dbReference>
<evidence type="ECO:0000256" key="14">
    <source>
        <dbReference type="ARBA" id="ARBA00023295"/>
    </source>
</evidence>
<dbReference type="EC" id="4.2.99.18" evidence="19"/>
<protein>
    <submittedName>
        <fullName evidence="19">Bifunctional DNA-formamidopyrimidine glycosylase/DNA-(Apurinic or apyrimidinic site) lyase</fullName>
        <ecNumber evidence="19">3.2.2.23</ecNumber>
        <ecNumber evidence="19">4.2.99.18</ecNumber>
    </submittedName>
</protein>
<dbReference type="NCBIfam" id="TIGR00577">
    <property type="entry name" value="fpg"/>
    <property type="match status" value="1"/>
</dbReference>
<keyword evidence="14 19" id="KW-0326">Glycosidase</keyword>
<dbReference type="PANTHER" id="PTHR22993:SF9">
    <property type="entry name" value="FORMAMIDOPYRIMIDINE-DNA GLYCOSYLASE"/>
    <property type="match status" value="1"/>
</dbReference>
<dbReference type="AlphaFoldDB" id="A0A3A4ZKQ6"/>
<keyword evidence="6" id="KW-0227">DNA damage</keyword>
<reference evidence="19 20" key="1">
    <citation type="journal article" date="2017" name="ISME J.">
        <title>Energy and carbon metabolisms in a deep terrestrial subsurface fluid microbial community.</title>
        <authorList>
            <person name="Momper L."/>
            <person name="Jungbluth S.P."/>
            <person name="Lee M.D."/>
            <person name="Amend J.P."/>
        </authorList>
    </citation>
    <scope>NUCLEOTIDE SEQUENCE [LARGE SCALE GENOMIC DNA]</scope>
    <source>
        <strain evidence="19">SURF_46</strain>
    </source>
</reference>
<dbReference type="EC" id="3.2.2.23" evidence="19"/>
<keyword evidence="8 19" id="KW-0378">Hydrolase</keyword>
<evidence type="ECO:0000259" key="18">
    <source>
        <dbReference type="PROSITE" id="PS51068"/>
    </source>
</evidence>
<dbReference type="GO" id="GO:0034039">
    <property type="term" value="F:8-oxo-7,8-dihydroguanine DNA N-glycosylase activity"/>
    <property type="evidence" value="ECO:0007669"/>
    <property type="project" value="TreeGrafter"/>
</dbReference>
<evidence type="ECO:0000256" key="15">
    <source>
        <dbReference type="ARBA" id="ARBA00044632"/>
    </source>
</evidence>
<evidence type="ECO:0000256" key="10">
    <source>
        <dbReference type="ARBA" id="ARBA00023125"/>
    </source>
</evidence>
<dbReference type="SUPFAM" id="SSF57716">
    <property type="entry name" value="Glucocorticoid receptor-like (DNA-binding domain)"/>
    <property type="match status" value="1"/>
</dbReference>
<dbReference type="SMART" id="SM01232">
    <property type="entry name" value="H2TH"/>
    <property type="match status" value="1"/>
</dbReference>
<dbReference type="GO" id="GO:0140078">
    <property type="term" value="F:class I DNA-(apurinic or apyrimidinic site) endonuclease activity"/>
    <property type="evidence" value="ECO:0007669"/>
    <property type="project" value="UniProtKB-EC"/>
</dbReference>
<evidence type="ECO:0000256" key="12">
    <source>
        <dbReference type="ARBA" id="ARBA00023239"/>
    </source>
</evidence>
<dbReference type="GO" id="GO:0006284">
    <property type="term" value="P:base-excision repair"/>
    <property type="evidence" value="ECO:0007669"/>
    <property type="project" value="InterPro"/>
</dbReference>
<organism evidence="19 20">
    <name type="scientific">candidate division WWE3 bacterium</name>
    <dbReference type="NCBI Taxonomy" id="2053526"/>
    <lineage>
        <taxon>Bacteria</taxon>
        <taxon>Katanobacteria</taxon>
    </lineage>
</organism>
<keyword evidence="10" id="KW-0238">DNA-binding</keyword>
<dbReference type="SUPFAM" id="SSF81624">
    <property type="entry name" value="N-terminal domain of MutM-like DNA repair proteins"/>
    <property type="match status" value="1"/>
</dbReference>
<keyword evidence="13" id="KW-0511">Multifunctional enzyme</keyword>
<evidence type="ECO:0000256" key="7">
    <source>
        <dbReference type="ARBA" id="ARBA00022771"/>
    </source>
</evidence>
<dbReference type="InterPro" id="IPR010979">
    <property type="entry name" value="Ribosomal_uS13-like_H2TH"/>
</dbReference>
<comment type="catalytic activity">
    <reaction evidence="1">
        <text>Hydrolysis of DNA containing ring-opened 7-methylguanine residues, releasing 2,6-diamino-4-hydroxy-5-(N-methyl)formamidopyrimidine.</text>
        <dbReference type="EC" id="3.2.2.23"/>
    </reaction>
</comment>
<evidence type="ECO:0000256" key="2">
    <source>
        <dbReference type="ARBA" id="ARBA00001947"/>
    </source>
</evidence>
<proteinExistence type="inferred from homology"/>